<dbReference type="InterPro" id="IPR029055">
    <property type="entry name" value="Ntn_hydrolases_N"/>
</dbReference>
<comment type="caution">
    <text evidence="7">The sequence shown here is derived from an EMBL/GenBank/DDBJ whole genome shotgun (WGS) entry which is preliminary data.</text>
</comment>
<dbReference type="InterPro" id="IPR043146">
    <property type="entry name" value="Penicillin_amidase_N_B-knob"/>
</dbReference>
<dbReference type="AlphaFoldDB" id="A0A7W8D5E4"/>
<dbReference type="EC" id="3.5.1.11" evidence="7"/>
<dbReference type="InterPro" id="IPR014395">
    <property type="entry name" value="Pen/GL7ACA/AHL_acylase"/>
</dbReference>
<dbReference type="InterPro" id="IPR043147">
    <property type="entry name" value="Penicillin_amidase_A-knob"/>
</dbReference>
<keyword evidence="2 7" id="KW-0378">Hydrolase</keyword>
<evidence type="ECO:0000256" key="2">
    <source>
        <dbReference type="ARBA" id="ARBA00022801"/>
    </source>
</evidence>
<name>A0A7W8D5E4_9GAMM</name>
<evidence type="ECO:0000313" key="7">
    <source>
        <dbReference type="EMBL" id="MBB5208249.1"/>
    </source>
</evidence>
<evidence type="ECO:0000256" key="5">
    <source>
        <dbReference type="PIRSR" id="PIRSR001227-1"/>
    </source>
</evidence>
<dbReference type="GO" id="GO:0017000">
    <property type="term" value="P:antibiotic biosynthetic process"/>
    <property type="evidence" value="ECO:0007669"/>
    <property type="project" value="InterPro"/>
</dbReference>
<evidence type="ECO:0000256" key="3">
    <source>
        <dbReference type="ARBA" id="ARBA00023145"/>
    </source>
</evidence>
<dbReference type="GO" id="GO:0008953">
    <property type="term" value="F:penicillin amidase activity"/>
    <property type="evidence" value="ECO:0007669"/>
    <property type="project" value="UniProtKB-EC"/>
</dbReference>
<comment type="cofactor">
    <cofactor evidence="6">
        <name>Ca(2+)</name>
        <dbReference type="ChEBI" id="CHEBI:29108"/>
    </cofactor>
    <text evidence="6">Binds 1 Ca(2+) ion per dimer.</text>
</comment>
<comment type="subunit">
    <text evidence="4">Heterodimer of an alpha subunit and a beta subunit processed from the same precursor.</text>
</comment>
<dbReference type="InterPro" id="IPR023343">
    <property type="entry name" value="Penicillin_amidase_dom1"/>
</dbReference>
<dbReference type="PANTHER" id="PTHR34218:SF4">
    <property type="entry name" value="ACYL-HOMOSERINE LACTONE ACYLASE QUIP"/>
    <property type="match status" value="1"/>
</dbReference>
<accession>A0A7W8D5E4</accession>
<keyword evidence="3" id="KW-0865">Zymogen</keyword>
<evidence type="ECO:0000256" key="6">
    <source>
        <dbReference type="PIRSR" id="PIRSR001227-2"/>
    </source>
</evidence>
<dbReference type="Gene3D" id="2.30.120.10">
    <property type="match status" value="1"/>
</dbReference>
<organism evidence="7 8">
    <name type="scientific">Chiayiivirga flava</name>
    <dbReference type="NCBI Taxonomy" id="659595"/>
    <lineage>
        <taxon>Bacteria</taxon>
        <taxon>Pseudomonadati</taxon>
        <taxon>Pseudomonadota</taxon>
        <taxon>Gammaproteobacteria</taxon>
        <taxon>Lysobacterales</taxon>
        <taxon>Lysobacteraceae</taxon>
        <taxon>Chiayiivirga</taxon>
    </lineage>
</organism>
<evidence type="ECO:0000313" key="8">
    <source>
        <dbReference type="Proteomes" id="UP000521199"/>
    </source>
</evidence>
<dbReference type="EMBL" id="JACHHP010000003">
    <property type="protein sequence ID" value="MBB5208249.1"/>
    <property type="molecule type" value="Genomic_DNA"/>
</dbReference>
<reference evidence="7 8" key="1">
    <citation type="submission" date="2020-08" db="EMBL/GenBank/DDBJ databases">
        <title>Genomic Encyclopedia of Type Strains, Phase IV (KMG-IV): sequencing the most valuable type-strain genomes for metagenomic binning, comparative biology and taxonomic classification.</title>
        <authorList>
            <person name="Goeker M."/>
        </authorList>
    </citation>
    <scope>NUCLEOTIDE SEQUENCE [LARGE SCALE GENOMIC DNA]</scope>
    <source>
        <strain evidence="7 8">DSM 24163</strain>
    </source>
</reference>
<keyword evidence="6" id="KW-0106">Calcium</keyword>
<protein>
    <submittedName>
        <fullName evidence="7">Penicillin amidase</fullName>
        <ecNumber evidence="7">3.5.1.11</ecNumber>
    </submittedName>
</protein>
<evidence type="ECO:0000256" key="1">
    <source>
        <dbReference type="ARBA" id="ARBA00006586"/>
    </source>
</evidence>
<dbReference type="PANTHER" id="PTHR34218">
    <property type="entry name" value="PEPTIDASE S45 PENICILLIN AMIDASE"/>
    <property type="match status" value="1"/>
</dbReference>
<feature type="binding site" evidence="6">
    <location>
        <position position="340"/>
    </location>
    <ligand>
        <name>Ca(2+)</name>
        <dbReference type="ChEBI" id="CHEBI:29108"/>
    </ligand>
</feature>
<keyword evidence="6" id="KW-0479">Metal-binding</keyword>
<proteinExistence type="inferred from homology"/>
<dbReference type="PIRSF" id="PIRSF001227">
    <property type="entry name" value="Pen_acylase"/>
    <property type="match status" value="1"/>
</dbReference>
<feature type="binding site" evidence="6">
    <location>
        <position position="454"/>
    </location>
    <ligand>
        <name>Ca(2+)</name>
        <dbReference type="ChEBI" id="CHEBI:29108"/>
    </ligand>
</feature>
<dbReference type="Gene3D" id="1.10.439.10">
    <property type="entry name" value="Penicillin Amidohydrolase, domain 1"/>
    <property type="match status" value="1"/>
</dbReference>
<comment type="similarity">
    <text evidence="1">Belongs to the peptidase S45 family.</text>
</comment>
<dbReference type="Pfam" id="PF01804">
    <property type="entry name" value="Penicil_amidase"/>
    <property type="match status" value="1"/>
</dbReference>
<dbReference type="GO" id="GO:0046872">
    <property type="term" value="F:metal ion binding"/>
    <property type="evidence" value="ECO:0007669"/>
    <property type="project" value="UniProtKB-KW"/>
</dbReference>
<dbReference type="InterPro" id="IPR002692">
    <property type="entry name" value="S45"/>
</dbReference>
<dbReference type="CDD" id="cd03747">
    <property type="entry name" value="Ntn_PGA_like"/>
    <property type="match status" value="1"/>
</dbReference>
<dbReference type="Gene3D" id="3.60.20.10">
    <property type="entry name" value="Glutamine Phosphoribosylpyrophosphate, subunit 1, domain 1"/>
    <property type="match status" value="1"/>
</dbReference>
<evidence type="ECO:0000256" key="4">
    <source>
        <dbReference type="ARBA" id="ARBA00038735"/>
    </source>
</evidence>
<gene>
    <name evidence="7" type="ORF">HNQ52_001791</name>
</gene>
<dbReference type="Gene3D" id="1.10.1400.10">
    <property type="match status" value="1"/>
</dbReference>
<dbReference type="Proteomes" id="UP000521199">
    <property type="component" value="Unassembled WGS sequence"/>
</dbReference>
<dbReference type="SUPFAM" id="SSF56235">
    <property type="entry name" value="N-terminal nucleophile aminohydrolases (Ntn hydrolases)"/>
    <property type="match status" value="1"/>
</dbReference>
<feature type="active site" description="Nucleophile" evidence="5">
    <location>
        <position position="258"/>
    </location>
</feature>
<sequence>MSWLRRGLIAVFALALVVLIGATLLLRGSLATLDGTQTLPGLSAPVRVERDALGTASIVAADAADAARALGYVHAQERYFEMDLLRRSAAGELAALFGPMAIERDRQVRVHRIRARVQRDIDVVFGERRDVIAAYRDGVNAGLADLAVRPWPYLLLGAAPEPWQIEDSALAGYAMYFDLQDEANRGELARTRLRAAVPEALYRLLTRDGTAWDAPLQGEARGDATLPDAGTLDLRVLPATALSAAERTELHATQVVGSNNFAVAGARTTDGRALVADDMHLGLRAPALWFRARLQYADAQAPGGTVDVGGFSLPGLPVIVVGSNTHVAWGFTNSYGDWLDWVRVPSDAPVETIVETITVKGAPAQTLTVRETAWGPILHDTADGPLALLWTAHRSGALDLGLLRMNHAADLDAAVAIAREAGMPVQNMVAGDARGRIAWVPAGRVPRRVGDCDPTLALDPARGCDWQGWLAPSELSALASVDPPDGLLWTANARVADGEALRLIGDGGYDLGARQRQIRDALQATARVTEADLLALQLDDRALFLERWWQLLRDTVAGSDDPALRRLADASRTWEGRAAPAAVSYRLARGFRTHVVDAVAAGYLAPAKARLGEDFIPPPLAQFEGLVWPLLEQRPAHLLPPPHASWEALLADAARALDADLTAPGANLADRTWGERNTAAICHPLAAALPRPARSWLCMPPDPLAGDSNMPRVAAPAFGASQRMVVSPGHEADGIIQMPGGQSGHPLSPFWGAGHAAWVRGEASPFLPGETRYTLTLEP</sequence>
<keyword evidence="8" id="KW-1185">Reference proteome</keyword>
<dbReference type="RefSeq" id="WP_183960789.1">
    <property type="nucleotide sequence ID" value="NZ_JACHHP010000003.1"/>
</dbReference>
<feature type="binding site" evidence="6">
    <location>
        <position position="187"/>
    </location>
    <ligand>
        <name>Ca(2+)</name>
        <dbReference type="ChEBI" id="CHEBI:29108"/>
    </ligand>
</feature>
<feature type="binding site" evidence="6">
    <location>
        <position position="337"/>
    </location>
    <ligand>
        <name>Ca(2+)</name>
        <dbReference type="ChEBI" id="CHEBI:29108"/>
    </ligand>
</feature>